<feature type="transmembrane region" description="Helical" evidence="1">
    <location>
        <begin position="391"/>
        <end position="412"/>
    </location>
</feature>
<feature type="transmembrane region" description="Helical" evidence="1">
    <location>
        <begin position="114"/>
        <end position="134"/>
    </location>
</feature>
<dbReference type="KEGG" id="bmic:BMR1_03g00015"/>
<keyword evidence="1" id="KW-0472">Membrane</keyword>
<evidence type="ECO:0000313" key="3">
    <source>
        <dbReference type="Proteomes" id="UP000002899"/>
    </source>
</evidence>
<gene>
    <name evidence="2" type="ORF">BMR1_03g00015</name>
</gene>
<evidence type="ECO:0000313" key="2">
    <source>
        <dbReference type="EMBL" id="CTQ40603.1"/>
    </source>
</evidence>
<feature type="transmembrane region" description="Helical" evidence="1">
    <location>
        <begin position="48"/>
        <end position="72"/>
    </location>
</feature>
<feature type="transmembrane region" description="Helical" evidence="1">
    <location>
        <begin position="325"/>
        <end position="350"/>
    </location>
</feature>
<dbReference type="EMBL" id="LN871598">
    <property type="protein sequence ID" value="CTQ40603.1"/>
    <property type="molecule type" value="Genomic_DNA"/>
</dbReference>
<feature type="transmembrane region" description="Helical" evidence="1">
    <location>
        <begin position="84"/>
        <end position="102"/>
    </location>
</feature>
<reference evidence="2 3" key="1">
    <citation type="journal article" date="2012" name="Nucleic Acids Res.">
        <title>Sequencing of the smallest Apicomplexan genome from the human pathogen Babesia microti.</title>
        <authorList>
            <person name="Cornillot E."/>
            <person name="Hadj-Kaddour K."/>
            <person name="Dassouli A."/>
            <person name="Noel B."/>
            <person name="Ranwez V."/>
            <person name="Vacherie B."/>
            <person name="Augagneur Y."/>
            <person name="Bres V."/>
            <person name="Duclos A."/>
            <person name="Randazzo S."/>
            <person name="Carcy B."/>
            <person name="Debierre-Grockiego F."/>
            <person name="Delbecq S."/>
            <person name="Moubri-Menage K."/>
            <person name="Shams-Eldin H."/>
            <person name="Usmani-Brown S."/>
            <person name="Bringaud F."/>
            <person name="Wincker P."/>
            <person name="Vivares C.P."/>
            <person name="Schwarz R.T."/>
            <person name="Schetters T.P."/>
            <person name="Krause P.J."/>
            <person name="Gorenflot A."/>
            <person name="Berry V."/>
            <person name="Barbe V."/>
            <person name="Ben Mamoun C."/>
        </authorList>
    </citation>
    <scope>NUCLEOTIDE SEQUENCE [LARGE SCALE GENOMIC DNA]</scope>
    <source>
        <strain evidence="2 3">RI</strain>
    </source>
</reference>
<dbReference type="OrthoDB" id="364817at2759"/>
<organism evidence="2 3">
    <name type="scientific">Babesia microti (strain RI)</name>
    <dbReference type="NCBI Taxonomy" id="1133968"/>
    <lineage>
        <taxon>Eukaryota</taxon>
        <taxon>Sar</taxon>
        <taxon>Alveolata</taxon>
        <taxon>Apicomplexa</taxon>
        <taxon>Aconoidasida</taxon>
        <taxon>Piroplasmida</taxon>
        <taxon>Babesiidae</taxon>
        <taxon>Babesia</taxon>
    </lineage>
</organism>
<feature type="transmembrane region" description="Helical" evidence="1">
    <location>
        <begin position="356"/>
        <end position="379"/>
    </location>
</feature>
<dbReference type="AlphaFoldDB" id="A0A0K3APP2"/>
<feature type="transmembrane region" description="Helical" evidence="1">
    <location>
        <begin position="418"/>
        <end position="438"/>
    </location>
</feature>
<feature type="transmembrane region" description="Helical" evidence="1">
    <location>
        <begin position="459"/>
        <end position="479"/>
    </location>
</feature>
<name>A0A0K3APP2_BABMR</name>
<feature type="transmembrane region" description="Helical" evidence="1">
    <location>
        <begin position="291"/>
        <end position="313"/>
    </location>
</feature>
<feature type="transmembrane region" description="Helical" evidence="1">
    <location>
        <begin position="181"/>
        <end position="201"/>
    </location>
</feature>
<feature type="transmembrane region" description="Helical" evidence="1">
    <location>
        <begin position="140"/>
        <end position="160"/>
    </location>
</feature>
<keyword evidence="3" id="KW-1185">Reference proteome</keyword>
<dbReference type="VEuPathDB" id="PiroplasmaDB:BMR1_03g00015"/>
<accession>A0A0K3APP2</accession>
<proteinExistence type="predicted"/>
<feature type="transmembrane region" description="Helical" evidence="1">
    <location>
        <begin position="213"/>
        <end position="233"/>
    </location>
</feature>
<dbReference type="RefSeq" id="XP_012648614.1">
    <property type="nucleotide sequence ID" value="XM_012793160.1"/>
</dbReference>
<protein>
    <submittedName>
        <fullName evidence="2">Tpr related protein, putative</fullName>
    </submittedName>
</protein>
<sequence>MSNGNDNMKKTATVFSGLVFSFPLRLVITGASYAVVRFKLPPSEIGPFISILSNSMQITFILGILSINILIWCKVKDELRYISIVIYWLYLNIHLTMLIMIYSGDIKGNSNAYYWAMMIAGYLSGASGTCVLSVNGEYATIFTTTVPLSGMLMSGCNWIILKRISVISDYETSYKIIDYQIIIYIIMILITSILWTILFNVNADTNNSTTGNTTIVTMASIFGIFVSVCHWIILKYENGLLKYETSYKIINYQIIIYIIMILITSIIWLLGFNGKISSIISTNSVRKTATVFSGLVFSFPLRLVITGASYAVVRFKLPPSEIGPFISILSNSMQITFILGILSINILIWCKVQGNIIRYISIIINWLYLIIYLTMLIMIYSGDIKGNSNAYYWAMMIAGYLSGASGTCVLSVNGEYATIFTATVLLSGMLMSGCNWIILKRISVISDYETSYRIIDYQIIIYIIMILITSILWTILFIVNADTNNSTTGNTTIVTMASIFGIFVSVCHWIILKVVKLVVLALDLV</sequence>
<evidence type="ECO:0000256" key="1">
    <source>
        <dbReference type="SAM" id="Phobius"/>
    </source>
</evidence>
<keyword evidence="1" id="KW-1133">Transmembrane helix</keyword>
<reference evidence="2 3" key="2">
    <citation type="journal article" date="2013" name="PLoS ONE">
        <title>Whole genome mapping and re-organization of the nuclear and mitochondrial genomes of Babesia microti isolates.</title>
        <authorList>
            <person name="Cornillot E."/>
            <person name="Dassouli A."/>
            <person name="Garg A."/>
            <person name="Pachikara N."/>
            <person name="Randazzo S."/>
            <person name="Depoix D."/>
            <person name="Carcy B."/>
            <person name="Delbecq S."/>
            <person name="Frutos R."/>
            <person name="Silva J.C."/>
            <person name="Sutton R."/>
            <person name="Krause P.J."/>
            <person name="Mamoun C.B."/>
        </authorList>
    </citation>
    <scope>NUCLEOTIDE SEQUENCE [LARGE SCALE GENOMIC DNA]</scope>
    <source>
        <strain evidence="2 3">RI</strain>
    </source>
</reference>
<dbReference type="GeneID" id="24424638"/>
<feature type="transmembrane region" description="Helical" evidence="1">
    <location>
        <begin position="491"/>
        <end position="512"/>
    </location>
</feature>
<feature type="transmembrane region" description="Helical" evidence="1">
    <location>
        <begin position="12"/>
        <end position="36"/>
    </location>
</feature>
<reference evidence="2 3" key="3">
    <citation type="journal article" date="2016" name="Sci. Rep.">
        <title>Genome-wide diversity and gene expression profiling of Babesia microti isolates identify polymorphic genes that mediate host-pathogen interactions.</title>
        <authorList>
            <person name="Silva J.C."/>
            <person name="Cornillot E."/>
            <person name="McCracken C."/>
            <person name="Usmani-Brown S."/>
            <person name="Dwivedi A."/>
            <person name="Ifeonu O.O."/>
            <person name="Crabtree J."/>
            <person name="Gotia H.T."/>
            <person name="Virji A.Z."/>
            <person name="Reynes C."/>
            <person name="Colinge J."/>
            <person name="Kumar V."/>
            <person name="Lawres L."/>
            <person name="Pazzi J.E."/>
            <person name="Pablo J.V."/>
            <person name="Hung C."/>
            <person name="Brancato J."/>
            <person name="Kumari P."/>
            <person name="Orvis J."/>
            <person name="Tretina K."/>
            <person name="Chibucos M."/>
            <person name="Ott S."/>
            <person name="Sadzewicz L."/>
            <person name="Sengamalay N."/>
            <person name="Shetty A.C."/>
            <person name="Su Q."/>
            <person name="Tallon L."/>
            <person name="Fraser C.M."/>
            <person name="Frutos R."/>
            <person name="Molina D.M."/>
            <person name="Krause P.J."/>
            <person name="Ben Mamoun C."/>
        </authorList>
    </citation>
    <scope>NUCLEOTIDE SEQUENCE [LARGE SCALE GENOMIC DNA]</scope>
    <source>
        <strain evidence="2 3">RI</strain>
    </source>
</reference>
<keyword evidence="1" id="KW-0812">Transmembrane</keyword>
<feature type="transmembrane region" description="Helical" evidence="1">
    <location>
        <begin position="254"/>
        <end position="271"/>
    </location>
</feature>
<dbReference type="Proteomes" id="UP000002899">
    <property type="component" value="Chromosome III"/>
</dbReference>